<feature type="region of interest" description="Phosphopantothenate--cysteine ligase" evidence="3">
    <location>
        <begin position="182"/>
        <end position="405"/>
    </location>
</feature>
<dbReference type="InterPro" id="IPR036551">
    <property type="entry name" value="Flavin_trans-like"/>
</dbReference>
<dbReference type="GO" id="GO:0046872">
    <property type="term" value="F:metal ion binding"/>
    <property type="evidence" value="ECO:0007669"/>
    <property type="project" value="UniProtKB-KW"/>
</dbReference>
<dbReference type="InterPro" id="IPR035929">
    <property type="entry name" value="CoaB-like_sf"/>
</dbReference>
<feature type="binding site" evidence="3">
    <location>
        <position position="331"/>
    </location>
    <ligand>
        <name>CTP</name>
        <dbReference type="ChEBI" id="CHEBI:37563"/>
    </ligand>
</feature>
<evidence type="ECO:0000313" key="8">
    <source>
        <dbReference type="Proteomes" id="UP000636949"/>
    </source>
</evidence>
<dbReference type="PANTHER" id="PTHR14359">
    <property type="entry name" value="HOMO-OLIGOMERIC FLAVIN CONTAINING CYS DECARBOXYLASE FAMILY"/>
    <property type="match status" value="1"/>
</dbReference>
<feature type="domain" description="Flavoprotein" evidence="5">
    <location>
        <begin position="2"/>
        <end position="173"/>
    </location>
</feature>
<evidence type="ECO:0000259" key="5">
    <source>
        <dbReference type="Pfam" id="PF02441"/>
    </source>
</evidence>
<dbReference type="RefSeq" id="WP_117001951.1">
    <property type="nucleotide sequence ID" value="NZ_BMJS01000007.1"/>
</dbReference>
<dbReference type="Proteomes" id="UP000636949">
    <property type="component" value="Unassembled WGS sequence"/>
</dbReference>
<keyword evidence="3" id="KW-0511">Multifunctional enzyme</keyword>
<keyword evidence="3" id="KW-0479">Metal-binding</keyword>
<dbReference type="GO" id="GO:0015941">
    <property type="term" value="P:pantothenate catabolic process"/>
    <property type="evidence" value="ECO:0007669"/>
    <property type="project" value="InterPro"/>
</dbReference>
<dbReference type="HAMAP" id="MF_02225">
    <property type="entry name" value="CoaBC"/>
    <property type="match status" value="1"/>
</dbReference>
<evidence type="ECO:0000256" key="4">
    <source>
        <dbReference type="RuleBase" id="RU364078"/>
    </source>
</evidence>
<comment type="similarity">
    <text evidence="3 4">In the C-terminal section; belongs to the PPC synthetase family.</text>
</comment>
<dbReference type="Pfam" id="PF04127">
    <property type="entry name" value="DFP"/>
    <property type="match status" value="1"/>
</dbReference>
<keyword evidence="3 4" id="KW-0436">Ligase</keyword>
<dbReference type="GO" id="GO:0071513">
    <property type="term" value="C:phosphopantothenoylcysteine decarboxylase complex"/>
    <property type="evidence" value="ECO:0007669"/>
    <property type="project" value="TreeGrafter"/>
</dbReference>
<feature type="active site" description="Proton donor" evidence="3">
    <location>
        <position position="153"/>
    </location>
</feature>
<comment type="pathway">
    <text evidence="3 4">Cofactor biosynthesis; coenzyme A biosynthesis; CoA from (R)-pantothenate: step 3/5.</text>
</comment>
<evidence type="ECO:0000256" key="3">
    <source>
        <dbReference type="HAMAP-Rule" id="MF_02225"/>
    </source>
</evidence>
<comment type="function">
    <text evidence="4">Catalyzes two steps in the biosynthesis of coenzyme A. In the first step cysteine is conjugated to 4'-phosphopantothenate to form 4-phosphopantothenoylcysteine, in the latter compound is decarboxylated to form 4'-phosphopantotheine.</text>
</comment>
<evidence type="ECO:0000256" key="2">
    <source>
        <dbReference type="ARBA" id="ARBA00023239"/>
    </source>
</evidence>
<dbReference type="Pfam" id="PF02441">
    <property type="entry name" value="Flavoprotein"/>
    <property type="match status" value="1"/>
</dbReference>
<dbReference type="Gene3D" id="3.40.50.1950">
    <property type="entry name" value="Flavin prenyltransferase-like"/>
    <property type="match status" value="1"/>
</dbReference>
<comment type="function">
    <text evidence="3">Catalyzes two sequential steps in the biosynthesis of coenzyme A. In the first step cysteine is conjugated to 4'-phosphopantothenate to form 4-phosphopantothenoylcysteine. In the second step the latter compound is decarboxylated to form 4'-phosphopantotheine.</text>
</comment>
<evidence type="ECO:0000259" key="6">
    <source>
        <dbReference type="Pfam" id="PF04127"/>
    </source>
</evidence>
<dbReference type="InterPro" id="IPR003382">
    <property type="entry name" value="Flavoprotein"/>
</dbReference>
<comment type="similarity">
    <text evidence="3 4">In the N-terminal section; belongs to the HFCD (homo-oligomeric flavin containing Cys decarboxylase) superfamily.</text>
</comment>
<dbReference type="GO" id="GO:0015937">
    <property type="term" value="P:coenzyme A biosynthetic process"/>
    <property type="evidence" value="ECO:0007669"/>
    <property type="project" value="UniProtKB-UniRule"/>
</dbReference>
<reference evidence="7" key="1">
    <citation type="journal article" date="2014" name="Int. J. Syst. Evol. Microbiol.">
        <title>Complete genome sequence of Corynebacterium casei LMG S-19264T (=DSM 44701T), isolated from a smear-ripened cheese.</title>
        <authorList>
            <consortium name="US DOE Joint Genome Institute (JGI-PGF)"/>
            <person name="Walter F."/>
            <person name="Albersmeier A."/>
            <person name="Kalinowski J."/>
            <person name="Ruckert C."/>
        </authorList>
    </citation>
    <scope>NUCLEOTIDE SEQUENCE</scope>
    <source>
        <strain evidence="7">CGMCC 1.15758</strain>
    </source>
</reference>
<accession>A0A8J3E8H2</accession>
<dbReference type="EC" id="4.1.1.36" evidence="3"/>
<name>A0A8J3E8H2_9GAMM</name>
<dbReference type="OrthoDB" id="9802554at2"/>
<keyword evidence="8" id="KW-1185">Reference proteome</keyword>
<dbReference type="Gene3D" id="3.40.50.10300">
    <property type="entry name" value="CoaB-like"/>
    <property type="match status" value="1"/>
</dbReference>
<keyword evidence="2 3" id="KW-0456">Lyase</keyword>
<dbReference type="InterPro" id="IPR005252">
    <property type="entry name" value="CoaBC"/>
</dbReference>
<dbReference type="GO" id="GO:0010181">
    <property type="term" value="F:FMN binding"/>
    <property type="evidence" value="ECO:0007669"/>
    <property type="project" value="UniProtKB-UniRule"/>
</dbReference>
<dbReference type="SUPFAM" id="SSF52507">
    <property type="entry name" value="Homo-oligomeric flavin-containing Cys decarboxylases, HFCD"/>
    <property type="match status" value="1"/>
</dbReference>
<dbReference type="EC" id="6.3.2.5" evidence="3"/>
<evidence type="ECO:0000256" key="1">
    <source>
        <dbReference type="ARBA" id="ARBA00022793"/>
    </source>
</evidence>
<feature type="binding site" evidence="3">
    <location>
        <position position="270"/>
    </location>
    <ligand>
        <name>CTP</name>
        <dbReference type="ChEBI" id="CHEBI:37563"/>
    </ligand>
</feature>
<protein>
    <recommendedName>
        <fullName evidence="3">Coenzyme A biosynthesis bifunctional protein CoaBC</fullName>
    </recommendedName>
    <alternativeName>
        <fullName evidence="3">DNA/pantothenate metabolism flavoprotein</fullName>
    </alternativeName>
    <alternativeName>
        <fullName evidence="3">Phosphopantothenoylcysteine synthetase/decarboxylase</fullName>
        <shortName evidence="3">PPCS-PPCDC</shortName>
    </alternativeName>
    <domain>
        <recommendedName>
            <fullName evidence="3">Phosphopantothenoylcysteine decarboxylase</fullName>
            <shortName evidence="3">PPC decarboxylase</shortName>
            <shortName evidence="3">PPC-DC</shortName>
            <ecNumber evidence="3">4.1.1.36</ecNumber>
        </recommendedName>
        <alternativeName>
            <fullName evidence="3">CoaC</fullName>
        </alternativeName>
    </domain>
    <domain>
        <recommendedName>
            <fullName evidence="3">Phosphopantothenate--cysteine ligase</fullName>
            <ecNumber evidence="3">6.3.2.5</ecNumber>
        </recommendedName>
        <alternativeName>
            <fullName evidence="3">CoaB</fullName>
        </alternativeName>
        <alternativeName>
            <fullName evidence="3">Phosphopantothenoylcysteine synthetase</fullName>
            <shortName evidence="3">PPC synthetase</shortName>
            <shortName evidence="3">PPC-S</shortName>
        </alternativeName>
    </domain>
</protein>
<keyword evidence="3 4" id="KW-0288">FMN</keyword>
<evidence type="ECO:0000313" key="7">
    <source>
        <dbReference type="EMBL" id="GGF93892.1"/>
    </source>
</evidence>
<feature type="binding site" evidence="3">
    <location>
        <position position="317"/>
    </location>
    <ligand>
        <name>CTP</name>
        <dbReference type="ChEBI" id="CHEBI:37563"/>
    </ligand>
</feature>
<dbReference type="UniPathway" id="UPA00241">
    <property type="reaction ID" value="UER00353"/>
</dbReference>
<dbReference type="InterPro" id="IPR007085">
    <property type="entry name" value="DNA/pantothenate-metab_flavo_C"/>
</dbReference>
<keyword evidence="1 3" id="KW-0210">Decarboxylase</keyword>
<sequence length="405" mass="44549">MKKILLCVTGSIAAYKALELTRLLVKANCEVKVLLTESAKAFVTRLSFEALSQGKVYDDLFAYTDHPIEHIELARWADQIVIAPASANTIAKLALGLADDLLGNVILATDKPIFIAPTMNVVMWQNTAVQANVNQLKNRKFIVLPPDAGEQACGDIGDGRLMEPQAIIKHILKPKIKTDKHVVITAGPTVEALDPVRYLSNHSSGKMGYALAEAFVDIGWGVTLISGPTQLIASQGCDVVQVRSANEMHDAVLEKVKTADLFIAAAAVADYRPQICAVEKIKKTDESDALTLKLIKNKDILASVASLTKNRPCCVGFAAETHNAREYALAKIERKNLDFLILNQVNTDNGFPFYSDHNEVQLFNKHHQQVLVLPLASKRDIANQIVNYLNENVIKKEVQTELNYE</sequence>
<keyword evidence="3 4" id="KW-0285">Flavoprotein</keyword>
<dbReference type="EMBL" id="BMJS01000007">
    <property type="protein sequence ID" value="GGF93892.1"/>
    <property type="molecule type" value="Genomic_DNA"/>
</dbReference>
<feature type="domain" description="DNA/pantothenate metabolism flavoprotein C-terminal" evidence="6">
    <location>
        <begin position="179"/>
        <end position="390"/>
    </location>
</feature>
<dbReference type="AlphaFoldDB" id="A0A8J3E8H2"/>
<dbReference type="PANTHER" id="PTHR14359:SF6">
    <property type="entry name" value="PHOSPHOPANTOTHENOYLCYSTEINE DECARBOXYLASE"/>
    <property type="match status" value="1"/>
</dbReference>
<dbReference type="SUPFAM" id="SSF102645">
    <property type="entry name" value="CoaB-like"/>
    <property type="match status" value="1"/>
</dbReference>
<organism evidence="7 8">
    <name type="scientific">Cysteiniphilum litorale</name>
    <dbReference type="NCBI Taxonomy" id="2056700"/>
    <lineage>
        <taxon>Bacteria</taxon>
        <taxon>Pseudomonadati</taxon>
        <taxon>Pseudomonadota</taxon>
        <taxon>Gammaproteobacteria</taxon>
        <taxon>Thiotrichales</taxon>
        <taxon>Fastidiosibacteraceae</taxon>
        <taxon>Cysteiniphilum</taxon>
    </lineage>
</organism>
<dbReference type="GO" id="GO:0004633">
    <property type="term" value="F:phosphopantothenoylcysteine decarboxylase activity"/>
    <property type="evidence" value="ECO:0007669"/>
    <property type="project" value="UniProtKB-UniRule"/>
</dbReference>
<comment type="caution">
    <text evidence="3">Lacks conserved residue(s) required for the propagation of feature annotation.</text>
</comment>
<comment type="catalytic activity">
    <reaction evidence="3 4">
        <text>N-[(R)-4-phosphopantothenoyl]-L-cysteine + H(+) = (R)-4'-phosphopantetheine + CO2</text>
        <dbReference type="Rhea" id="RHEA:16793"/>
        <dbReference type="ChEBI" id="CHEBI:15378"/>
        <dbReference type="ChEBI" id="CHEBI:16526"/>
        <dbReference type="ChEBI" id="CHEBI:59458"/>
        <dbReference type="ChEBI" id="CHEBI:61723"/>
        <dbReference type="EC" id="4.1.1.36"/>
    </reaction>
</comment>
<comment type="cofactor">
    <cofactor evidence="3">
        <name>Mg(2+)</name>
        <dbReference type="ChEBI" id="CHEBI:18420"/>
    </cofactor>
</comment>
<gene>
    <name evidence="3 7" type="primary">coaBC</name>
    <name evidence="7" type="ORF">GCM10010995_08910</name>
</gene>
<comment type="catalytic activity">
    <reaction evidence="3 4">
        <text>(R)-4'-phosphopantothenate + L-cysteine + CTP = N-[(R)-4-phosphopantothenoyl]-L-cysteine + CMP + diphosphate + H(+)</text>
        <dbReference type="Rhea" id="RHEA:19397"/>
        <dbReference type="ChEBI" id="CHEBI:10986"/>
        <dbReference type="ChEBI" id="CHEBI:15378"/>
        <dbReference type="ChEBI" id="CHEBI:33019"/>
        <dbReference type="ChEBI" id="CHEBI:35235"/>
        <dbReference type="ChEBI" id="CHEBI:37563"/>
        <dbReference type="ChEBI" id="CHEBI:59458"/>
        <dbReference type="ChEBI" id="CHEBI:60377"/>
        <dbReference type="EC" id="6.3.2.5"/>
    </reaction>
</comment>
<keyword evidence="3" id="KW-0460">Magnesium</keyword>
<comment type="cofactor">
    <cofactor evidence="3">
        <name>FMN</name>
        <dbReference type="ChEBI" id="CHEBI:58210"/>
    </cofactor>
    <text evidence="3">Binds 1 FMN per subunit.</text>
</comment>
<comment type="caution">
    <text evidence="7">The sequence shown here is derived from an EMBL/GenBank/DDBJ whole genome shotgun (WGS) entry which is preliminary data.</text>
</comment>
<feature type="region of interest" description="Phosphopantothenoylcysteine decarboxylase" evidence="3">
    <location>
        <begin position="1"/>
        <end position="181"/>
    </location>
</feature>
<feature type="binding site" evidence="3">
    <location>
        <position position="280"/>
    </location>
    <ligand>
        <name>CTP</name>
        <dbReference type="ChEBI" id="CHEBI:37563"/>
    </ligand>
</feature>
<dbReference type="NCBIfam" id="TIGR00521">
    <property type="entry name" value="coaBC_dfp"/>
    <property type="match status" value="1"/>
</dbReference>
<comment type="pathway">
    <text evidence="3 4">Cofactor biosynthesis; coenzyme A biosynthesis; CoA from (R)-pantothenate: step 2/5.</text>
</comment>
<reference evidence="7" key="2">
    <citation type="submission" date="2020-09" db="EMBL/GenBank/DDBJ databases">
        <authorList>
            <person name="Sun Q."/>
            <person name="Zhou Y."/>
        </authorList>
    </citation>
    <scope>NUCLEOTIDE SEQUENCE</scope>
    <source>
        <strain evidence="7">CGMCC 1.15758</strain>
    </source>
</reference>
<proteinExistence type="inferred from homology"/>
<dbReference type="GO" id="GO:0004632">
    <property type="term" value="F:phosphopantothenate--cysteine ligase activity"/>
    <property type="evidence" value="ECO:0007669"/>
    <property type="project" value="UniProtKB-UniRule"/>
</dbReference>
<feature type="binding site" evidence="3">
    <location>
        <position position="335"/>
    </location>
    <ligand>
        <name>CTP</name>
        <dbReference type="ChEBI" id="CHEBI:37563"/>
    </ligand>
</feature>